<proteinExistence type="predicted"/>
<dbReference type="STRING" id="412690.SAMN04489834_0317"/>
<reference evidence="2" key="1">
    <citation type="submission" date="2016-10" db="EMBL/GenBank/DDBJ databases">
        <authorList>
            <person name="Varghese N."/>
            <person name="Submissions S."/>
        </authorList>
    </citation>
    <scope>NUCLEOTIDE SEQUENCE [LARGE SCALE GENOMIC DNA]</scope>
    <source>
        <strain evidence="2">DSM 21772</strain>
    </source>
</reference>
<organism evidence="1 2">
    <name type="scientific">Microterricola viridarii</name>
    <dbReference type="NCBI Taxonomy" id="412690"/>
    <lineage>
        <taxon>Bacteria</taxon>
        <taxon>Bacillati</taxon>
        <taxon>Actinomycetota</taxon>
        <taxon>Actinomycetes</taxon>
        <taxon>Micrococcales</taxon>
        <taxon>Microbacteriaceae</taxon>
        <taxon>Microterricola</taxon>
    </lineage>
</organism>
<dbReference type="Proteomes" id="UP000181956">
    <property type="component" value="Chromosome I"/>
</dbReference>
<dbReference type="EMBL" id="LT629742">
    <property type="protein sequence ID" value="SDR82074.1"/>
    <property type="molecule type" value="Genomic_DNA"/>
</dbReference>
<dbReference type="RefSeq" id="WP_172829603.1">
    <property type="nucleotide sequence ID" value="NZ_LT629742.1"/>
</dbReference>
<name>A0A1H1M5G4_9MICO</name>
<keyword evidence="2" id="KW-1185">Reference proteome</keyword>
<accession>A0A1H1M5G4</accession>
<gene>
    <name evidence="1" type="ORF">SAMN04489834_0317</name>
</gene>
<protein>
    <submittedName>
        <fullName evidence="1">Uncharacterized protein</fullName>
    </submittedName>
</protein>
<sequence>MSERIVAIERWWPLLDADCKHEIQADLDAALGARTRAQIGEIVGQEIAEVEWLLTAAEKEFIRTQGEAVD</sequence>
<dbReference type="AlphaFoldDB" id="A0A1H1M5G4"/>
<evidence type="ECO:0000313" key="1">
    <source>
        <dbReference type="EMBL" id="SDR82074.1"/>
    </source>
</evidence>
<evidence type="ECO:0000313" key="2">
    <source>
        <dbReference type="Proteomes" id="UP000181956"/>
    </source>
</evidence>